<feature type="domain" description="Metallo-beta-lactamase" evidence="2">
    <location>
        <begin position="159"/>
        <end position="344"/>
    </location>
</feature>
<dbReference type="GO" id="GO:0005737">
    <property type="term" value="C:cytoplasm"/>
    <property type="evidence" value="ECO:0007669"/>
    <property type="project" value="TreeGrafter"/>
</dbReference>
<dbReference type="PANTHER" id="PTHR15032:SF27">
    <property type="entry name" value="N-ACYL-PHOSPHATIDYLETHANOLAMINE-HYDROLYZING PHOSPHOLIPASE D"/>
    <property type="match status" value="1"/>
</dbReference>
<reference evidence="3" key="1">
    <citation type="submission" date="2023-02" db="EMBL/GenBank/DDBJ databases">
        <title>Mating type loci evolution in Malassezia.</title>
        <authorList>
            <person name="Coelho M.A."/>
        </authorList>
    </citation>
    <scope>NUCLEOTIDE SEQUENCE</scope>
    <source>
        <strain evidence="3">CBS 14136</strain>
    </source>
</reference>
<dbReference type="Gene3D" id="3.60.15.10">
    <property type="entry name" value="Ribonuclease Z/Hydroxyacylglutathione hydrolase-like"/>
    <property type="match status" value="2"/>
</dbReference>
<dbReference type="GO" id="GO:0070290">
    <property type="term" value="F:N-acylphosphatidylethanolamine-specific phospholipase D activity"/>
    <property type="evidence" value="ECO:0007669"/>
    <property type="project" value="TreeGrafter"/>
</dbReference>
<keyword evidence="4" id="KW-1185">Reference proteome</keyword>
<feature type="compositionally biased region" description="Polar residues" evidence="1">
    <location>
        <begin position="394"/>
        <end position="413"/>
    </location>
</feature>
<feature type="region of interest" description="Disordered" evidence="1">
    <location>
        <begin position="263"/>
        <end position="308"/>
    </location>
</feature>
<dbReference type="InterPro" id="IPR036866">
    <property type="entry name" value="RibonucZ/Hydroxyglut_hydro"/>
</dbReference>
<accession>A0AAF0F411</accession>
<dbReference type="GO" id="GO:0070291">
    <property type="term" value="P:N-acylethanolamine metabolic process"/>
    <property type="evidence" value="ECO:0007669"/>
    <property type="project" value="TreeGrafter"/>
</dbReference>
<feature type="compositionally biased region" description="Polar residues" evidence="1">
    <location>
        <begin position="68"/>
        <end position="81"/>
    </location>
</feature>
<dbReference type="AlphaFoldDB" id="A0AAF0F411"/>
<feature type="region of interest" description="Disordered" evidence="1">
    <location>
        <begin position="58"/>
        <end position="97"/>
    </location>
</feature>
<evidence type="ECO:0000313" key="3">
    <source>
        <dbReference type="EMBL" id="WFD42280.1"/>
    </source>
</evidence>
<evidence type="ECO:0000256" key="1">
    <source>
        <dbReference type="SAM" id="MobiDB-lite"/>
    </source>
</evidence>
<evidence type="ECO:0000313" key="4">
    <source>
        <dbReference type="Proteomes" id="UP001214628"/>
    </source>
</evidence>
<protein>
    <recommendedName>
        <fullName evidence="2">Metallo-beta-lactamase domain-containing protein</fullName>
    </recommendedName>
</protein>
<feature type="compositionally biased region" description="Polar residues" evidence="1">
    <location>
        <begin position="355"/>
        <end position="366"/>
    </location>
</feature>
<feature type="compositionally biased region" description="Low complexity" evidence="1">
    <location>
        <begin position="268"/>
        <end position="282"/>
    </location>
</feature>
<dbReference type="EMBL" id="CP118375">
    <property type="protein sequence ID" value="WFD42280.1"/>
    <property type="molecule type" value="Genomic_DNA"/>
</dbReference>
<feature type="compositionally biased region" description="Low complexity" evidence="1">
    <location>
        <begin position="367"/>
        <end position="393"/>
    </location>
</feature>
<proteinExistence type="predicted"/>
<dbReference type="Pfam" id="PF12706">
    <property type="entry name" value="Lactamase_B_2"/>
    <property type="match status" value="1"/>
</dbReference>
<sequence length="600" mass="66731">MTSWCIETRRAHHTTPPAHHIVADHAGYEPEIIGFRNPWASWHKPSVAQVIQGLEWGERDSHSESKKSQGLSEDQCQSTDTLAEAREKTRPTAETFSIDKSSVPWPLSLLRRHNHIPLETQKPDFGFGPKDRARATWLGHAGVLVQLPGTEAHPDPITLLFDPIFSARCSPTQLVGPLRFFPAPCTVDDLPPIDFVFISHNHYDHLDYNTILALWRRFGSDIHFFVPLGNKAWFTDENPGVAKENVIELDWWDHCDIHLKKKGGNSPSMSDASHAASESSDSTCTQPDTTPRTLRITCTPAQHGSGRNALDTNHALWSSWMIEHTDPRGQYDPYRVFFGGDSGYRFHDRRDELLTSETKGTSGEQPSRSSSLLSSGLISGRNPSSNSSRVSSPATTPKSNISPTSSPTLSPQELKNVISESRSRRARLRRDDSPSQSPILRRGGILSRQSSKAPKAKYEKYPACPAFLEIAQRLGSPDMLLLPVAVGATLAYLKSFDLLPEWITPVPRLSSGLTGANHMTAADAVRIYKEMTRSHQGSRVPVCLAIHWGTFVTGVEEIKETMCHLETACVNQDVRYSRSYESSSEHLTFALVNHGQSIRV</sequence>
<organism evidence="3 4">
    <name type="scientific">Malassezia psittaci</name>
    <dbReference type="NCBI Taxonomy" id="1821823"/>
    <lineage>
        <taxon>Eukaryota</taxon>
        <taxon>Fungi</taxon>
        <taxon>Dikarya</taxon>
        <taxon>Basidiomycota</taxon>
        <taxon>Ustilaginomycotina</taxon>
        <taxon>Malasseziomycetes</taxon>
        <taxon>Malasseziales</taxon>
        <taxon>Malasseziaceae</taxon>
        <taxon>Malassezia</taxon>
    </lineage>
</organism>
<dbReference type="GO" id="GO:0070292">
    <property type="term" value="P:N-acylphosphatidylethanolamine metabolic process"/>
    <property type="evidence" value="ECO:0007669"/>
    <property type="project" value="TreeGrafter"/>
</dbReference>
<dbReference type="SUPFAM" id="SSF56281">
    <property type="entry name" value="Metallo-hydrolase/oxidoreductase"/>
    <property type="match status" value="1"/>
</dbReference>
<feature type="compositionally biased region" description="Basic and acidic residues" evidence="1">
    <location>
        <begin position="58"/>
        <end position="67"/>
    </location>
</feature>
<dbReference type="InterPro" id="IPR001279">
    <property type="entry name" value="Metallo-B-lactamas"/>
</dbReference>
<gene>
    <name evidence="3" type="ORF">MPSI1_000921</name>
</gene>
<dbReference type="PANTHER" id="PTHR15032">
    <property type="entry name" value="N-ACYL-PHOSPHATIDYLETHANOLAMINE-HYDROLYZING PHOSPHOLIPASE D"/>
    <property type="match status" value="1"/>
</dbReference>
<evidence type="ECO:0000259" key="2">
    <source>
        <dbReference type="Pfam" id="PF12706"/>
    </source>
</evidence>
<name>A0AAF0F411_9BASI</name>
<dbReference type="Proteomes" id="UP001214628">
    <property type="component" value="Chromosome 1"/>
</dbReference>
<feature type="compositionally biased region" description="Polar residues" evidence="1">
    <location>
        <begin position="283"/>
        <end position="292"/>
    </location>
</feature>
<feature type="region of interest" description="Disordered" evidence="1">
    <location>
        <begin position="355"/>
        <end position="453"/>
    </location>
</feature>